<feature type="transmembrane region" description="Helical" evidence="2">
    <location>
        <begin position="98"/>
        <end position="116"/>
    </location>
</feature>
<dbReference type="RefSeq" id="WP_016542921.1">
    <property type="nucleotide sequence ID" value="NZ_ASQH01000021.1"/>
</dbReference>
<accession>A0A829HG13</accession>
<evidence type="ECO:0000313" key="3">
    <source>
        <dbReference type="EMBL" id="EPF83308.1"/>
    </source>
</evidence>
<reference evidence="3 4" key="1">
    <citation type="submission" date="2013-06" db="EMBL/GenBank/DDBJ databases">
        <title>The Genome Sequence of Acinetobacter gyllenbergii CIP 110306.</title>
        <authorList>
            <consortium name="The Broad Institute Genome Sequencing Platform"/>
            <consortium name="The Broad Institute Genome Sequencing Center for Infectious Disease"/>
            <person name="Cerqueira G."/>
            <person name="Feldgarden M."/>
            <person name="Courvalin P."/>
            <person name="Perichon B."/>
            <person name="Grillot-Courvalin C."/>
            <person name="Clermont D."/>
            <person name="Rocha E."/>
            <person name="Yoon E.-J."/>
            <person name="Nemec A."/>
            <person name="Young S.K."/>
            <person name="Zeng Q."/>
            <person name="Gargeya S."/>
            <person name="Fitzgerald M."/>
            <person name="Abouelleil A."/>
            <person name="Alvarado L."/>
            <person name="Berlin A.M."/>
            <person name="Chapman S.B."/>
            <person name="Dewar J."/>
            <person name="Goldberg J."/>
            <person name="Griggs A."/>
            <person name="Gujja S."/>
            <person name="Hansen M."/>
            <person name="Howarth C."/>
            <person name="Imamovic A."/>
            <person name="Larimer J."/>
            <person name="McCowan C."/>
            <person name="Murphy C."/>
            <person name="Pearson M."/>
            <person name="Priest M."/>
            <person name="Roberts A."/>
            <person name="Saif S."/>
            <person name="Shea T."/>
            <person name="Sykes S."/>
            <person name="Wortman J."/>
            <person name="Nusbaum C."/>
            <person name="Birren B."/>
        </authorList>
    </citation>
    <scope>NUCLEOTIDE SEQUENCE [LARGE SCALE GENOMIC DNA]</scope>
    <source>
        <strain evidence="3 4">CIP 110306</strain>
    </source>
</reference>
<evidence type="ECO:0000313" key="4">
    <source>
        <dbReference type="Proteomes" id="UP000014523"/>
    </source>
</evidence>
<feature type="region of interest" description="Disordered" evidence="1">
    <location>
        <begin position="240"/>
        <end position="263"/>
    </location>
</feature>
<dbReference type="EMBL" id="ATGG01000014">
    <property type="protein sequence ID" value="EPF83308.1"/>
    <property type="molecule type" value="Genomic_DNA"/>
</dbReference>
<keyword evidence="2" id="KW-1133">Transmembrane helix</keyword>
<keyword evidence="2" id="KW-0472">Membrane</keyword>
<evidence type="ECO:0000256" key="2">
    <source>
        <dbReference type="SAM" id="Phobius"/>
    </source>
</evidence>
<keyword evidence="4" id="KW-1185">Reference proteome</keyword>
<gene>
    <name evidence="3" type="ORF">F957_01966</name>
</gene>
<proteinExistence type="predicted"/>
<feature type="transmembrane region" description="Helical" evidence="2">
    <location>
        <begin position="205"/>
        <end position="229"/>
    </location>
</feature>
<feature type="transmembrane region" description="Helical" evidence="2">
    <location>
        <begin position="151"/>
        <end position="174"/>
    </location>
</feature>
<dbReference type="AlphaFoldDB" id="A0A829HG13"/>
<feature type="transmembrane region" description="Helical" evidence="2">
    <location>
        <begin position="43"/>
        <end position="62"/>
    </location>
</feature>
<sequence length="263" mass="31273">MSTKRYVARELLGQYTKQKKQEKLEQRRLALEQRAKEKRKAKVQIAFLIIVFILPLFLFPAYPRNQWQYEIYHYITEQMLITVGTKGPLPFFTILSSIYYTIITSVFGGYLCFLFIKRVGLGKVFQEKIYSKFFQAEFDASKKYPWLEKPLIKKTIVSGMFFFCFLMGMIHFLLDDISFQDGSRRGALIQLSYNYRIGVLLWESAFSVFTIFPFFYFGFLFIYLVNYFFRGLGTGKIIMPPKKTPKKTKNRSRKRSETRKINR</sequence>
<evidence type="ECO:0000256" key="1">
    <source>
        <dbReference type="SAM" id="MobiDB-lite"/>
    </source>
</evidence>
<feature type="compositionally biased region" description="Basic residues" evidence="1">
    <location>
        <begin position="243"/>
        <end position="257"/>
    </location>
</feature>
<dbReference type="Proteomes" id="UP000014523">
    <property type="component" value="Unassembled WGS sequence"/>
</dbReference>
<keyword evidence="2" id="KW-0812">Transmembrane</keyword>
<name>A0A829HG13_9GAMM</name>
<protein>
    <submittedName>
        <fullName evidence="3">Uncharacterized protein</fullName>
    </submittedName>
</protein>
<organism evidence="3 4">
    <name type="scientific">Acinetobacter gyllenbergii CIP 110306 = MTCC 11365</name>
    <dbReference type="NCBI Taxonomy" id="1217657"/>
    <lineage>
        <taxon>Bacteria</taxon>
        <taxon>Pseudomonadati</taxon>
        <taxon>Pseudomonadota</taxon>
        <taxon>Gammaproteobacteria</taxon>
        <taxon>Moraxellales</taxon>
        <taxon>Moraxellaceae</taxon>
        <taxon>Acinetobacter</taxon>
    </lineage>
</organism>
<comment type="caution">
    <text evidence="3">The sequence shown here is derived from an EMBL/GenBank/DDBJ whole genome shotgun (WGS) entry which is preliminary data.</text>
</comment>